<dbReference type="InterPro" id="IPR011989">
    <property type="entry name" value="ARM-like"/>
</dbReference>
<feature type="domain" description="MROH2B-like N-terminal HEAT-repeats" evidence="4">
    <location>
        <begin position="40"/>
        <end position="252"/>
    </location>
</feature>
<keyword evidence="1" id="KW-0677">Repeat</keyword>
<dbReference type="InterPro" id="IPR045206">
    <property type="entry name" value="Maestro_heat-like_prot"/>
</dbReference>
<dbReference type="Pfam" id="PF23210">
    <property type="entry name" value="HEAT_Maestro_2"/>
    <property type="match status" value="2"/>
</dbReference>
<feature type="domain" description="Maestro-like HEAT-repeats" evidence="2">
    <location>
        <begin position="852"/>
        <end position="1062"/>
    </location>
</feature>
<dbReference type="InterPro" id="IPR055406">
    <property type="entry name" value="HEAT_Maestro"/>
</dbReference>
<evidence type="ECO:0000259" key="5">
    <source>
        <dbReference type="Pfam" id="PF23227"/>
    </source>
</evidence>
<feature type="domain" description="Maestro/Maestro-like HEAT-repeats" evidence="5">
    <location>
        <begin position="1269"/>
        <end position="1534"/>
    </location>
</feature>
<evidence type="ECO:0000313" key="7">
    <source>
        <dbReference type="Proteomes" id="UP000667349"/>
    </source>
</evidence>
<feature type="non-terminal residue" evidence="6">
    <location>
        <position position="1538"/>
    </location>
</feature>
<feature type="non-terminal residue" evidence="6">
    <location>
        <position position="1"/>
    </location>
</feature>
<dbReference type="SUPFAM" id="SSF48371">
    <property type="entry name" value="ARM repeat"/>
    <property type="match status" value="2"/>
</dbReference>
<dbReference type="InterPro" id="IPR016024">
    <property type="entry name" value="ARM-type_fold"/>
</dbReference>
<reference evidence="6" key="1">
    <citation type="submission" date="2020-02" db="EMBL/GenBank/DDBJ databases">
        <title>Relaxed selection underlies rapid genomic changes in the transitions from sociality to social parasitism in ants.</title>
        <authorList>
            <person name="Bi X."/>
        </authorList>
    </citation>
    <scope>NUCLEOTIDE SEQUENCE</scope>
    <source>
        <strain evidence="6">BGI-DK2013a</strain>
        <tissue evidence="6">Whole body</tissue>
    </source>
</reference>
<dbReference type="InterPro" id="IPR055408">
    <property type="entry name" value="HEAT_MROH2B-like"/>
</dbReference>
<proteinExistence type="predicted"/>
<dbReference type="PANTHER" id="PTHR23120:SF0">
    <property type="entry name" value="MAESTRO HEAT-LIKE REPEAT FAMILY MEMBER 1"/>
    <property type="match status" value="1"/>
</dbReference>
<dbReference type="Pfam" id="PF23221">
    <property type="entry name" value="HEAT_MROH2B_1st"/>
    <property type="match status" value="1"/>
</dbReference>
<accession>A0A836F1L6</accession>
<dbReference type="Proteomes" id="UP000667349">
    <property type="component" value="Unassembled WGS sequence"/>
</dbReference>
<dbReference type="PANTHER" id="PTHR23120">
    <property type="entry name" value="MAESTRO-RELATED HEAT DOMAIN-CONTAINING"/>
    <property type="match status" value="1"/>
</dbReference>
<organism evidence="6 7">
    <name type="scientific">Acromyrmex insinuator</name>
    <dbReference type="NCBI Taxonomy" id="230686"/>
    <lineage>
        <taxon>Eukaryota</taxon>
        <taxon>Metazoa</taxon>
        <taxon>Ecdysozoa</taxon>
        <taxon>Arthropoda</taxon>
        <taxon>Hexapoda</taxon>
        <taxon>Insecta</taxon>
        <taxon>Pterygota</taxon>
        <taxon>Neoptera</taxon>
        <taxon>Endopterygota</taxon>
        <taxon>Hymenoptera</taxon>
        <taxon>Apocrita</taxon>
        <taxon>Aculeata</taxon>
        <taxon>Formicoidea</taxon>
        <taxon>Formicidae</taxon>
        <taxon>Myrmicinae</taxon>
        <taxon>Acromyrmex</taxon>
    </lineage>
</organism>
<evidence type="ECO:0000259" key="2">
    <source>
        <dbReference type="Pfam" id="PF21047"/>
    </source>
</evidence>
<evidence type="ECO:0000259" key="3">
    <source>
        <dbReference type="Pfam" id="PF23210"/>
    </source>
</evidence>
<evidence type="ECO:0000259" key="4">
    <source>
        <dbReference type="Pfam" id="PF23221"/>
    </source>
</evidence>
<dbReference type="EMBL" id="JAANHZ010000474">
    <property type="protein sequence ID" value="KAG5310583.1"/>
    <property type="molecule type" value="Genomic_DNA"/>
</dbReference>
<keyword evidence="7" id="KW-1185">Reference proteome</keyword>
<dbReference type="Gene3D" id="1.25.10.10">
    <property type="entry name" value="Leucine-rich Repeat Variant"/>
    <property type="match status" value="2"/>
</dbReference>
<dbReference type="InterPro" id="IPR048465">
    <property type="entry name" value="Maestro-like_HEAT"/>
</dbReference>
<feature type="domain" description="MROH2B-like HEAT-repeats" evidence="3">
    <location>
        <begin position="261"/>
        <end position="387"/>
    </location>
</feature>
<dbReference type="GO" id="GO:0005737">
    <property type="term" value="C:cytoplasm"/>
    <property type="evidence" value="ECO:0007669"/>
    <property type="project" value="TreeGrafter"/>
</dbReference>
<dbReference type="Pfam" id="PF23227">
    <property type="entry name" value="HEAT_MROH2B_C"/>
    <property type="match status" value="1"/>
</dbReference>
<feature type="domain" description="MROH2B-like HEAT-repeats" evidence="3">
    <location>
        <begin position="403"/>
        <end position="835"/>
    </location>
</feature>
<evidence type="ECO:0000313" key="6">
    <source>
        <dbReference type="EMBL" id="KAG5310583.1"/>
    </source>
</evidence>
<protein>
    <submittedName>
        <fullName evidence="6">MROH1 protein</fullName>
    </submittedName>
</protein>
<comment type="caution">
    <text evidence="6">The sequence shown here is derived from an EMBL/GenBank/DDBJ whole genome shotgun (WGS) entry which is preliminary data.</text>
</comment>
<name>A0A836F1L6_9HYME</name>
<gene>
    <name evidence="6" type="primary">Mroh1</name>
    <name evidence="6" type="ORF">G6Z75_0006966</name>
</gene>
<dbReference type="InterPro" id="IPR056282">
    <property type="entry name" value="MROH2B-like_N_HEAT"/>
</dbReference>
<dbReference type="Pfam" id="PF21047">
    <property type="entry name" value="HEAT_Maestro"/>
    <property type="match status" value="1"/>
</dbReference>
<sequence length="1538" mass="170393">MKEELEENYNSELPAVIGALLDTLNDKNQDVKQSVIESIERISKKNPEVVIHAAIYFWEMHKKISTEHMGSLLNIISSICKHSTTSLTVDLVTSLAEIAVNELIGETENEAAELLIELCKIHCMQATGGLLTKLEPGVIPNPAIVFTIGKLAAANPYGMLSFIKITLTIMLPMLNQIREEILKQAICFMISKFCEAINDYIMNGEDSSLGINKQTFVEEICSVFDFLINNWLKTSRDSKSTEAILTTLVPMVSLLPVQQDSERIVKLIPVCLNLCRKQNVRLVAVRVIAMILSSVETENDKEAIRAFMEIIHQTLSEFVSICPFEAARDAVLTHYEVLQCSRSLVVLYPEEGLDRILQQLKSPIAHQRARALVVLRHLINTLPPEMYIVLLVSHCEIKSDDMEACSEALYLLATTVDGVESWLWPCLISALLDSACITSITSVLRSLSPLAVKIIRDKNSSTNERDFPGTKVLGRCLELLSNPVNRPAVITFLKSAAPLIGHQVKPYWDEKLHELSQEFLHGRRNSRKSSKEMKAAMQWDLIWEKKIVEWLEESVKLEGESWGTKLADELALKVNTLGVAPLLASTCNNNAHITLLVELARSHGTTKEFARAVGICAKRHLSIVLKLMEEFCTVEDARKAPVRLLGFVKDTKAAATAEAAKAGLLQSYAEIAQKGDPQELFPVFEKHVLPWTIKQLQECKELSTKEAGLSVLEQVANAVHPVRLPESKGLRMKATALATLLGILQSSTGYRPLQLYPAILKAANSLICIPPVLNNEERQIFLGAVLDKTISASSEIALQLHPEIMQQVIDELGTVSSEIVSDSADALSELIDILLPWMQSKSIVERKITLLVLHIVLQSYYNSLKYTYPGGKLDAGKLVGRTLCWCADTEFALRPLAIDCMLLSLDIAARHRHISPDNALSEDIQQIKKELMIEDSSVPYGTIERLANAVSQKIPNGEIVSLAEGLIEGLLFYGEASLVAGIALSQHFQIKGSEISRTDVCLVESIIAQMRQMENANCRYTATVAVVSLMKHHPEEVIEYLLSQPLPLDPGTALCWKEIGNNDFLGPRALDILLIKLESGNLFSDIPLPSMHSGRNNIASLSSLAAIIGLKHFLESPHVESLITDTQLAGLLSVLLKYLSGWLHVEAPASVINTKYGYVPNRAAQKINPHTEVYSILTNILIIIQPNAASNLPMETAFASEAQAEESLISTVRILMKCISTKSEVLSNMTQYLGKLMTSTIAIQRAVAATFYSELIGKINCGTIWLDAIINTLHDAKADSSSLVRKLATIGLARIAYLDPRQVDEYFDNCMEALLDGLEETAGGEGGAEVVLESLRGLSVLLSVQYKRPISPRVVLALKPFIEKENWEMKLAAIDALGAIATNWQRSVALPDDDLIDHLLGCLPSLIIRLEDSNITVVKTTQETLCKTTSIVQNEKLLHVIRINLGPQAKFSFENFSKDLINCLKKEFPQRAEELRNAVVRGYSRSENYHTRATSALLLGLFDSPRPEDVQRLLQLLRDRESIVRMRASKALSFCFTL</sequence>
<evidence type="ECO:0000256" key="1">
    <source>
        <dbReference type="ARBA" id="ARBA00022737"/>
    </source>
</evidence>